<dbReference type="EMBL" id="CP061800">
    <property type="protein sequence ID" value="QTA87084.1"/>
    <property type="molecule type" value="Genomic_DNA"/>
</dbReference>
<evidence type="ECO:0000313" key="2">
    <source>
        <dbReference type="EMBL" id="QTA87084.1"/>
    </source>
</evidence>
<accession>A0A975BL47</accession>
<evidence type="ECO:0000313" key="3">
    <source>
        <dbReference type="Proteomes" id="UP000663722"/>
    </source>
</evidence>
<keyword evidence="3" id="KW-1185">Reference proteome</keyword>
<protein>
    <submittedName>
        <fullName evidence="2">DUF820</fullName>
    </submittedName>
</protein>
<reference evidence="2" key="1">
    <citation type="journal article" date="2021" name="Microb. Physiol.">
        <title>Proteogenomic Insights into the Physiology of Marine, Sulfate-Reducing, Filamentous Desulfonema limicola and Desulfonema magnum.</title>
        <authorList>
            <person name="Schnaars V."/>
            <person name="Wohlbrand L."/>
            <person name="Scheve S."/>
            <person name="Hinrichs C."/>
            <person name="Reinhardt R."/>
            <person name="Rabus R."/>
        </authorList>
    </citation>
    <scope>NUCLEOTIDE SEQUENCE</scope>
    <source>
        <strain evidence="2">4be13</strain>
    </source>
</reference>
<dbReference type="Proteomes" id="UP000663722">
    <property type="component" value="Chromosome"/>
</dbReference>
<dbReference type="CDD" id="cd06260">
    <property type="entry name" value="DUF820-like"/>
    <property type="match status" value="1"/>
</dbReference>
<dbReference type="InterPro" id="IPR012296">
    <property type="entry name" value="Nuclease_put_TT1808"/>
</dbReference>
<dbReference type="SUPFAM" id="SSF52980">
    <property type="entry name" value="Restriction endonuclease-like"/>
    <property type="match status" value="1"/>
</dbReference>
<dbReference type="InterPro" id="IPR011335">
    <property type="entry name" value="Restrct_endonuc-II-like"/>
</dbReference>
<dbReference type="Pfam" id="PF05685">
    <property type="entry name" value="Uma2"/>
    <property type="match status" value="1"/>
</dbReference>
<dbReference type="PANTHER" id="PTHR34107:SF4">
    <property type="entry name" value="SLL1222 PROTEIN"/>
    <property type="match status" value="1"/>
</dbReference>
<dbReference type="PANTHER" id="PTHR34107">
    <property type="entry name" value="SLL0198 PROTEIN-RELATED"/>
    <property type="match status" value="1"/>
</dbReference>
<sequence>MEIILKPIISSPKLVLYLRELESIVEAEDKKRRYFYEEISEDQKAEFINGELVMHSPAKLRHTVVCKFLSELLDTYVRIHGFGHVGSEKLLVSLTRNDYEPDICFFSKEKSAEFFPDQMKFPAPDFIAEILSPSTEEKDRVIKFTDYAAHGVSEYWIIDPDKEIVEQYALRGDAYELLLKVKHGILQSHAISGFEIPVRAIFDEKENLDMLRKILSEKE</sequence>
<dbReference type="AlphaFoldDB" id="A0A975BL47"/>
<name>A0A975BL47_9BACT</name>
<dbReference type="Gene3D" id="3.90.1570.10">
    <property type="entry name" value="tt1808, chain A"/>
    <property type="match status" value="1"/>
</dbReference>
<proteinExistence type="predicted"/>
<organism evidence="2 3">
    <name type="scientific">Desulfonema magnum</name>
    <dbReference type="NCBI Taxonomy" id="45655"/>
    <lineage>
        <taxon>Bacteria</taxon>
        <taxon>Pseudomonadati</taxon>
        <taxon>Thermodesulfobacteriota</taxon>
        <taxon>Desulfobacteria</taxon>
        <taxon>Desulfobacterales</taxon>
        <taxon>Desulfococcaceae</taxon>
        <taxon>Desulfonema</taxon>
    </lineage>
</organism>
<dbReference type="InterPro" id="IPR008538">
    <property type="entry name" value="Uma2"/>
</dbReference>
<dbReference type="KEGG" id="dmm:dnm_031120"/>
<evidence type="ECO:0000259" key="1">
    <source>
        <dbReference type="Pfam" id="PF05685"/>
    </source>
</evidence>
<gene>
    <name evidence="2" type="ORF">dnm_031120</name>
</gene>
<dbReference type="RefSeq" id="WP_207682429.1">
    <property type="nucleotide sequence ID" value="NZ_CP061800.1"/>
</dbReference>
<feature type="domain" description="Putative restriction endonuclease" evidence="1">
    <location>
        <begin position="40"/>
        <end position="198"/>
    </location>
</feature>